<sequence>MEAVVHQEHDDPDHWWFRARRAIFDDVLDGRVPLGPNARILDVGPGSGVNLPVLAPRGRVVTLDVAAGSLQNCAAKGATPVRGDATAAPFADGSFQLIAALDVLEHLEAETAALSEWRRLLADDGKLLLSVPALQLLWGRQDVLAMHHRRYGRRELAQKLRAAGFELERLTYFNSLLFAPILALRLAMRPLLDRAHSGGSDLGLRLPRPLEQLLYHTFAVERHWVVDRNLPLGVSLLALARPVVR</sequence>
<name>A0A518BLE0_9BACT</name>
<organism evidence="2 3">
    <name type="scientific">Engelhardtia mirabilis</name>
    <dbReference type="NCBI Taxonomy" id="2528011"/>
    <lineage>
        <taxon>Bacteria</taxon>
        <taxon>Pseudomonadati</taxon>
        <taxon>Planctomycetota</taxon>
        <taxon>Planctomycetia</taxon>
        <taxon>Planctomycetia incertae sedis</taxon>
        <taxon>Engelhardtia</taxon>
    </lineage>
</organism>
<dbReference type="KEGG" id="pbap:Pla133_28760"/>
<keyword evidence="3" id="KW-1185">Reference proteome</keyword>
<dbReference type="PANTHER" id="PTHR43861">
    <property type="entry name" value="TRANS-ACONITATE 2-METHYLTRANSFERASE-RELATED"/>
    <property type="match status" value="1"/>
</dbReference>
<dbReference type="GO" id="GO:0008757">
    <property type="term" value="F:S-adenosylmethionine-dependent methyltransferase activity"/>
    <property type="evidence" value="ECO:0007669"/>
    <property type="project" value="InterPro"/>
</dbReference>
<dbReference type="InterPro" id="IPR013216">
    <property type="entry name" value="Methyltransf_11"/>
</dbReference>
<dbReference type="AlphaFoldDB" id="A0A518BLE0"/>
<accession>A0A518BLE0</accession>
<feature type="domain" description="Methyltransferase type 11" evidence="1">
    <location>
        <begin position="41"/>
        <end position="128"/>
    </location>
</feature>
<dbReference type="CDD" id="cd02440">
    <property type="entry name" value="AdoMet_MTases"/>
    <property type="match status" value="1"/>
</dbReference>
<dbReference type="Pfam" id="PF08241">
    <property type="entry name" value="Methyltransf_11"/>
    <property type="match status" value="1"/>
</dbReference>
<dbReference type="SUPFAM" id="SSF53335">
    <property type="entry name" value="S-adenosyl-L-methionine-dependent methyltransferases"/>
    <property type="match status" value="1"/>
</dbReference>
<dbReference type="InterPro" id="IPR029063">
    <property type="entry name" value="SAM-dependent_MTases_sf"/>
</dbReference>
<dbReference type="PANTHER" id="PTHR43861:SF1">
    <property type="entry name" value="TRANS-ACONITATE 2-METHYLTRANSFERASE"/>
    <property type="match status" value="1"/>
</dbReference>
<protein>
    <recommendedName>
        <fullName evidence="1">Methyltransferase type 11 domain-containing protein</fullName>
    </recommendedName>
</protein>
<evidence type="ECO:0000313" key="3">
    <source>
        <dbReference type="Proteomes" id="UP000316921"/>
    </source>
</evidence>
<dbReference type="Proteomes" id="UP000316921">
    <property type="component" value="Chromosome"/>
</dbReference>
<dbReference type="Gene3D" id="3.40.50.150">
    <property type="entry name" value="Vaccinia Virus protein VP39"/>
    <property type="match status" value="1"/>
</dbReference>
<gene>
    <name evidence="2" type="ORF">Pla133_28760</name>
</gene>
<dbReference type="EMBL" id="CP036287">
    <property type="protein sequence ID" value="QDU67787.1"/>
    <property type="molecule type" value="Genomic_DNA"/>
</dbReference>
<evidence type="ECO:0000313" key="2">
    <source>
        <dbReference type="EMBL" id="QDU67787.1"/>
    </source>
</evidence>
<reference evidence="2 3" key="1">
    <citation type="submission" date="2019-02" db="EMBL/GenBank/DDBJ databases">
        <title>Deep-cultivation of Planctomycetes and their phenomic and genomic characterization uncovers novel biology.</title>
        <authorList>
            <person name="Wiegand S."/>
            <person name="Jogler M."/>
            <person name="Boedeker C."/>
            <person name="Pinto D."/>
            <person name="Vollmers J."/>
            <person name="Rivas-Marin E."/>
            <person name="Kohn T."/>
            <person name="Peeters S.H."/>
            <person name="Heuer A."/>
            <person name="Rast P."/>
            <person name="Oberbeckmann S."/>
            <person name="Bunk B."/>
            <person name="Jeske O."/>
            <person name="Meyerdierks A."/>
            <person name="Storesund J.E."/>
            <person name="Kallscheuer N."/>
            <person name="Luecker S."/>
            <person name="Lage O.M."/>
            <person name="Pohl T."/>
            <person name="Merkel B.J."/>
            <person name="Hornburger P."/>
            <person name="Mueller R.-W."/>
            <person name="Bruemmer F."/>
            <person name="Labrenz M."/>
            <person name="Spormann A.M."/>
            <person name="Op den Camp H."/>
            <person name="Overmann J."/>
            <person name="Amann R."/>
            <person name="Jetten M.S.M."/>
            <person name="Mascher T."/>
            <person name="Medema M.H."/>
            <person name="Devos D.P."/>
            <person name="Kaster A.-K."/>
            <person name="Ovreas L."/>
            <person name="Rohde M."/>
            <person name="Galperin M.Y."/>
            <person name="Jogler C."/>
        </authorList>
    </citation>
    <scope>NUCLEOTIDE SEQUENCE [LARGE SCALE GENOMIC DNA]</scope>
    <source>
        <strain evidence="2 3">Pla133</strain>
    </source>
</reference>
<proteinExistence type="predicted"/>
<dbReference type="RefSeq" id="WP_419191523.1">
    <property type="nucleotide sequence ID" value="NZ_CP036287.1"/>
</dbReference>
<evidence type="ECO:0000259" key="1">
    <source>
        <dbReference type="Pfam" id="PF08241"/>
    </source>
</evidence>